<organism evidence="1">
    <name type="scientific">Satyrvirus sp</name>
    <dbReference type="NCBI Taxonomy" id="2487771"/>
    <lineage>
        <taxon>Viruses</taxon>
        <taxon>Varidnaviria</taxon>
        <taxon>Bamfordvirae</taxon>
        <taxon>Nucleocytoviricota</taxon>
        <taxon>Megaviricetes</taxon>
        <taxon>Imitervirales</taxon>
        <taxon>Mimiviridae</taxon>
        <taxon>Megamimivirinae</taxon>
    </lineage>
</organism>
<dbReference type="EMBL" id="MK072459">
    <property type="protein sequence ID" value="AYV85560.1"/>
    <property type="molecule type" value="Genomic_DNA"/>
</dbReference>
<name>A0A3G5AEF1_9VIRU</name>
<sequence length="122" mass="14796">MDWNYNKMGRSEWGFLVKSKDDIIKIIELLRKHNNLENCDLRGEDLHFYSAIQFNGEYYLCVGNLGRRQPTSDFIESNYDGKVYYPFEKPSWWNDTEKYTYVWNYDPKISFEENVEKIYGIF</sequence>
<protein>
    <submittedName>
        <fullName evidence="1">Uncharacterized protein</fullName>
    </submittedName>
</protein>
<gene>
    <name evidence="1" type="ORF">Satyrvirus23_3</name>
</gene>
<reference evidence="1" key="1">
    <citation type="submission" date="2018-10" db="EMBL/GenBank/DDBJ databases">
        <title>Hidden diversity of soil giant viruses.</title>
        <authorList>
            <person name="Schulz F."/>
            <person name="Alteio L."/>
            <person name="Goudeau D."/>
            <person name="Ryan E.M."/>
            <person name="Malmstrom R.R."/>
            <person name="Blanchard J."/>
            <person name="Woyke T."/>
        </authorList>
    </citation>
    <scope>NUCLEOTIDE SEQUENCE</scope>
    <source>
        <strain evidence="1">SAV1</strain>
    </source>
</reference>
<evidence type="ECO:0000313" key="1">
    <source>
        <dbReference type="EMBL" id="AYV85560.1"/>
    </source>
</evidence>
<accession>A0A3G5AEF1</accession>
<proteinExistence type="predicted"/>